<dbReference type="Pfam" id="PF18962">
    <property type="entry name" value="Por_Secre_tail"/>
    <property type="match status" value="1"/>
</dbReference>
<keyword evidence="1" id="KW-0732">Signal</keyword>
<evidence type="ECO:0000259" key="2">
    <source>
        <dbReference type="Pfam" id="PF18962"/>
    </source>
</evidence>
<accession>A0A8T9Q815</accession>
<dbReference type="EMBL" id="CP095046">
    <property type="protein sequence ID" value="UOQ73707.1"/>
    <property type="molecule type" value="Genomic_DNA"/>
</dbReference>
<reference evidence="3" key="1">
    <citation type="submission" date="2022-04" db="EMBL/GenBank/DDBJ databases">
        <title>Hymenobacter sp. isolated from the air.</title>
        <authorList>
            <person name="Won M."/>
            <person name="Lee C.-M."/>
            <person name="Woen H.-Y."/>
            <person name="Kwon S.-W."/>
        </authorList>
    </citation>
    <scope>NUCLEOTIDE SEQUENCE</scope>
    <source>
        <strain evidence="3">5116S-3</strain>
    </source>
</reference>
<gene>
    <name evidence="3" type="ORF">MUN79_07240</name>
</gene>
<dbReference type="PANTHER" id="PTHR46580">
    <property type="entry name" value="SENSOR KINASE-RELATED"/>
    <property type="match status" value="1"/>
</dbReference>
<evidence type="ECO:0000313" key="3">
    <source>
        <dbReference type="EMBL" id="UOQ73707.1"/>
    </source>
</evidence>
<proteinExistence type="predicted"/>
<dbReference type="InterPro" id="IPR026444">
    <property type="entry name" value="Secre_tail"/>
</dbReference>
<name>A0A8T9Q815_9BACT</name>
<dbReference type="Gene3D" id="2.130.10.130">
    <property type="entry name" value="Integrin alpha, N-terminal"/>
    <property type="match status" value="1"/>
</dbReference>
<protein>
    <submittedName>
        <fullName evidence="3">T9SS type A sorting domain-containing protein</fullName>
    </submittedName>
</protein>
<dbReference type="RefSeq" id="WP_244677057.1">
    <property type="nucleotide sequence ID" value="NZ_CP095046.1"/>
</dbReference>
<dbReference type="PANTHER" id="PTHR46580:SF4">
    <property type="entry name" value="ATP_GTP-BINDING PROTEIN"/>
    <property type="match status" value="1"/>
</dbReference>
<dbReference type="SUPFAM" id="SSF69318">
    <property type="entry name" value="Integrin alpha N-terminal domain"/>
    <property type="match status" value="1"/>
</dbReference>
<dbReference type="AlphaFoldDB" id="A0A8T9Q815"/>
<dbReference type="NCBIfam" id="TIGR04183">
    <property type="entry name" value="Por_Secre_tail"/>
    <property type="match status" value="1"/>
</dbReference>
<sequence length="267" mass="27097">MVCGPADVEGDGDQDALVINYDVEGTVDLLRNDGNGGFVRSVALRLGGELSNMATADMDADGDLDLLITNIRNSTVTLARNDGQGAFSVVSTFLALGMPRVVVPADVNGDGAPDVVVSCQGTDQVLVALNNGTGQLTLSATLTTGREPIGVTTGDIDTDGDLDVLVANISSGSVSTWLNNAAGPTLSTKAGQEAARLQLAPNPAHQAARVQVPTGTTQVQIFSSLGQLVHSQAVGAGQAEVTVPLAGLPAGVYLVRAGQAVARLVVE</sequence>
<keyword evidence="4" id="KW-1185">Reference proteome</keyword>
<dbReference type="InterPro" id="IPR028994">
    <property type="entry name" value="Integrin_alpha_N"/>
</dbReference>
<feature type="domain" description="Secretion system C-terminal sorting" evidence="2">
    <location>
        <begin position="201"/>
        <end position="257"/>
    </location>
</feature>
<organism evidence="3 4">
    <name type="scientific">Hymenobacter cellulosilyticus</name>
    <dbReference type="NCBI Taxonomy" id="2932248"/>
    <lineage>
        <taxon>Bacteria</taxon>
        <taxon>Pseudomonadati</taxon>
        <taxon>Bacteroidota</taxon>
        <taxon>Cytophagia</taxon>
        <taxon>Cytophagales</taxon>
        <taxon>Hymenobacteraceae</taxon>
        <taxon>Hymenobacter</taxon>
    </lineage>
</organism>
<dbReference type="Pfam" id="PF13517">
    <property type="entry name" value="FG-GAP_3"/>
    <property type="match status" value="2"/>
</dbReference>
<dbReference type="KEGG" id="hcu:MUN79_07240"/>
<evidence type="ECO:0000313" key="4">
    <source>
        <dbReference type="Proteomes" id="UP000831796"/>
    </source>
</evidence>
<dbReference type="Proteomes" id="UP000831796">
    <property type="component" value="Chromosome"/>
</dbReference>
<evidence type="ECO:0000256" key="1">
    <source>
        <dbReference type="ARBA" id="ARBA00022729"/>
    </source>
</evidence>
<dbReference type="InterPro" id="IPR013517">
    <property type="entry name" value="FG-GAP"/>
</dbReference>